<dbReference type="Pfam" id="PF12172">
    <property type="entry name" value="zf-ChsH2"/>
    <property type="match status" value="1"/>
</dbReference>
<dbReference type="Pfam" id="PF01796">
    <property type="entry name" value="OB_ChsH2_C"/>
    <property type="match status" value="1"/>
</dbReference>
<comment type="caution">
    <text evidence="3">The sequence shown here is derived from an EMBL/GenBank/DDBJ whole genome shotgun (WGS) entry which is preliminary data.</text>
</comment>
<reference evidence="3 4" key="1">
    <citation type="submission" date="2019-05" db="EMBL/GenBank/DDBJ databases">
        <title>Draft genome sequence of Actinomadura sp. 14C53.</title>
        <authorList>
            <person name="Saricaoglu S."/>
            <person name="Isik K."/>
        </authorList>
    </citation>
    <scope>NUCLEOTIDE SEQUENCE [LARGE SCALE GENOMIC DNA]</scope>
    <source>
        <strain evidence="3 4">14C53</strain>
    </source>
</reference>
<name>A0A5C4JJH4_9ACTN</name>
<dbReference type="OrthoDB" id="7470921at2"/>
<sequence length="144" mass="15613">MPPADFTPAGFTPAGADETFWTATTEGRLLLPRCESCATVIWYPRPFCPRCGGRDVMWFPASGEATVYSYTVVRKARGGYRELTPYVVAYVELAEGPRILTNIVGCDPSEVGIGQAVTLVFDAPAAAAEDGGVRARLYRFRPAD</sequence>
<dbReference type="Proteomes" id="UP000309174">
    <property type="component" value="Unassembled WGS sequence"/>
</dbReference>
<evidence type="ECO:0000313" key="3">
    <source>
        <dbReference type="EMBL" id="TMR06637.1"/>
    </source>
</evidence>
<dbReference type="InterPro" id="IPR052513">
    <property type="entry name" value="Thioester_dehydratase-like"/>
</dbReference>
<organism evidence="3 4">
    <name type="scientific">Actinomadura soli</name>
    <dbReference type="NCBI Taxonomy" id="2508997"/>
    <lineage>
        <taxon>Bacteria</taxon>
        <taxon>Bacillati</taxon>
        <taxon>Actinomycetota</taxon>
        <taxon>Actinomycetes</taxon>
        <taxon>Streptosporangiales</taxon>
        <taxon>Thermomonosporaceae</taxon>
        <taxon>Actinomadura</taxon>
    </lineage>
</organism>
<protein>
    <submittedName>
        <fullName evidence="3">Zn-ribbon domain-containing OB-fold protein</fullName>
    </submittedName>
</protein>
<evidence type="ECO:0000259" key="2">
    <source>
        <dbReference type="Pfam" id="PF12172"/>
    </source>
</evidence>
<accession>A0A5C4JJH4</accession>
<proteinExistence type="predicted"/>
<dbReference type="PANTHER" id="PTHR34075:SF5">
    <property type="entry name" value="BLR3430 PROTEIN"/>
    <property type="match status" value="1"/>
</dbReference>
<feature type="domain" description="ChsH2 C-terminal OB-fold" evidence="1">
    <location>
        <begin position="58"/>
        <end position="122"/>
    </location>
</feature>
<evidence type="ECO:0000259" key="1">
    <source>
        <dbReference type="Pfam" id="PF01796"/>
    </source>
</evidence>
<dbReference type="InterPro" id="IPR002878">
    <property type="entry name" value="ChsH2_C"/>
</dbReference>
<evidence type="ECO:0000313" key="4">
    <source>
        <dbReference type="Proteomes" id="UP000309174"/>
    </source>
</evidence>
<feature type="domain" description="ChsH2 rubredoxin-like zinc ribbon" evidence="2">
    <location>
        <begin position="21"/>
        <end position="56"/>
    </location>
</feature>
<dbReference type="AlphaFoldDB" id="A0A5C4JJH4"/>
<dbReference type="InterPro" id="IPR012340">
    <property type="entry name" value="NA-bd_OB-fold"/>
</dbReference>
<dbReference type="SUPFAM" id="SSF50249">
    <property type="entry name" value="Nucleic acid-binding proteins"/>
    <property type="match status" value="1"/>
</dbReference>
<keyword evidence="4" id="KW-1185">Reference proteome</keyword>
<gene>
    <name evidence="3" type="ORF">ETD83_03905</name>
</gene>
<dbReference type="EMBL" id="VCKW01000012">
    <property type="protein sequence ID" value="TMR06637.1"/>
    <property type="molecule type" value="Genomic_DNA"/>
</dbReference>
<dbReference type="Gene3D" id="6.10.30.10">
    <property type="match status" value="1"/>
</dbReference>
<dbReference type="InterPro" id="IPR022002">
    <property type="entry name" value="ChsH2_Znr"/>
</dbReference>
<dbReference type="PANTHER" id="PTHR34075">
    <property type="entry name" value="BLR3430 PROTEIN"/>
    <property type="match status" value="1"/>
</dbReference>